<organism evidence="1 2">
    <name type="scientific">Xenorhabdus thuongxuanensis</name>
    <dbReference type="NCBI Taxonomy" id="1873484"/>
    <lineage>
        <taxon>Bacteria</taxon>
        <taxon>Pseudomonadati</taxon>
        <taxon>Pseudomonadota</taxon>
        <taxon>Gammaproteobacteria</taxon>
        <taxon>Enterobacterales</taxon>
        <taxon>Morganellaceae</taxon>
        <taxon>Xenorhabdus</taxon>
    </lineage>
</organism>
<sequence>MTGGELIEFIRHMMKFNPQAHVKLLRDLMTLIYLNLLI</sequence>
<evidence type="ECO:0000313" key="1">
    <source>
        <dbReference type="EMBL" id="OKP07798.1"/>
    </source>
</evidence>
<accession>A0A1Q5U5R3</accession>
<reference evidence="1 2" key="1">
    <citation type="submission" date="2016-09" db="EMBL/GenBank/DDBJ databases">
        <title>Xenorhabdus thuongxuanensis sp. nov. and Xenorhabdus eapokensis sp. nov., isolated from Steinernema species.</title>
        <authorList>
            <person name="Kaempfer P."/>
            <person name="Tobias N.J."/>
            <person name="Phan Ke L."/>
            <person name="Bode H.B."/>
            <person name="Glaeser S.P."/>
        </authorList>
    </citation>
    <scope>NUCLEOTIDE SEQUENCE [LARGE SCALE GENOMIC DNA]</scope>
    <source>
        <strain evidence="1 2">30TX1</strain>
    </source>
</reference>
<keyword evidence="2" id="KW-1185">Reference proteome</keyword>
<dbReference type="AlphaFoldDB" id="A0A1Q5U5R3"/>
<proteinExistence type="predicted"/>
<evidence type="ECO:0000313" key="2">
    <source>
        <dbReference type="Proteomes" id="UP000186277"/>
    </source>
</evidence>
<dbReference type="Proteomes" id="UP000186277">
    <property type="component" value="Unassembled WGS sequence"/>
</dbReference>
<comment type="caution">
    <text evidence="1">The sequence shown here is derived from an EMBL/GenBank/DDBJ whole genome shotgun (WGS) entry which is preliminary data.</text>
</comment>
<dbReference type="EMBL" id="MKGR01000006">
    <property type="protein sequence ID" value="OKP07798.1"/>
    <property type="molecule type" value="Genomic_DNA"/>
</dbReference>
<name>A0A1Q5U5R3_9GAMM</name>
<gene>
    <name evidence="1" type="ORF">Xentx_01193</name>
</gene>
<protein>
    <submittedName>
        <fullName evidence="1">Uncharacterized protein</fullName>
    </submittedName>
</protein>